<keyword evidence="1" id="KW-0472">Membrane</keyword>
<evidence type="ECO:0000256" key="1">
    <source>
        <dbReference type="SAM" id="Phobius"/>
    </source>
</evidence>
<name>A0AAC9D1R4_9FLAO</name>
<evidence type="ECO:0000313" key="3">
    <source>
        <dbReference type="Proteomes" id="UP000093276"/>
    </source>
</evidence>
<keyword evidence="1" id="KW-0812">Transmembrane</keyword>
<evidence type="ECO:0000313" key="2">
    <source>
        <dbReference type="EMBL" id="AOC96149.1"/>
    </source>
</evidence>
<keyword evidence="1" id="KW-1133">Transmembrane helix</keyword>
<gene>
    <name evidence="2" type="ORF">BB050_03059</name>
</gene>
<feature type="transmembrane region" description="Helical" evidence="1">
    <location>
        <begin position="91"/>
        <end position="111"/>
    </location>
</feature>
<feature type="transmembrane region" description="Helical" evidence="1">
    <location>
        <begin position="12"/>
        <end position="35"/>
    </location>
</feature>
<dbReference type="AlphaFoldDB" id="A0AAC9D1R4"/>
<organism evidence="2 3">
    <name type="scientific">Flavobacterium anhuiense</name>
    <dbReference type="NCBI Taxonomy" id="459526"/>
    <lineage>
        <taxon>Bacteria</taxon>
        <taxon>Pseudomonadati</taxon>
        <taxon>Bacteroidota</taxon>
        <taxon>Flavobacteriia</taxon>
        <taxon>Flavobacteriales</taxon>
        <taxon>Flavobacteriaceae</taxon>
        <taxon>Flavobacterium</taxon>
    </lineage>
</organism>
<reference evidence="2 3" key="1">
    <citation type="submission" date="2016-08" db="EMBL/GenBank/DDBJ databases">
        <title>Complete genome sequence of Flavobacterium johnsoniae strain GSE09, a volatile-producing biocontrol agent isolated from cucumber (Cucumis sativus).</title>
        <authorList>
            <person name="Jeong J.-J."/>
            <person name="Oh J.Y."/>
            <person name="Jim Y.J."/>
            <person name="Sang M.K."/>
            <person name="Kim K.D."/>
        </authorList>
    </citation>
    <scope>NUCLEOTIDE SEQUENCE [LARGE SCALE GENOMIC DNA]</scope>
    <source>
        <strain evidence="2 3">GSE09</strain>
    </source>
</reference>
<dbReference type="KEGG" id="fjg:BB050_03059"/>
<accession>A0AAC9D1R4</accession>
<feature type="transmembrane region" description="Helical" evidence="1">
    <location>
        <begin position="47"/>
        <end position="70"/>
    </location>
</feature>
<sequence length="266" mass="30567">MNAKQIVKLSNIIGITSILLLVYWVFTFIVIEVFGLKVFRENMTESFYLSILGILALMAGSLIVNLMFNLTRIAERKNEDEVNTKSNRRKFAVLLLIFPLILIILFGGDYLTSAKKEKMLISSAKSIIESNKSNSDKLLNYTFSKAYIKETTGILRILSSTDKNFPSVTLIVKDSIKDSPVFLGFNAYYNESLDTNDSIRPHKANYIYKTTKEERAYLNEVFDKNNEELRYSSSKGNYELFYPYKKNGKTIIIYFSEQQRYGKLGS</sequence>
<dbReference type="EMBL" id="CP016907">
    <property type="protein sequence ID" value="AOC96149.1"/>
    <property type="molecule type" value="Genomic_DNA"/>
</dbReference>
<dbReference type="Proteomes" id="UP000093276">
    <property type="component" value="Chromosome"/>
</dbReference>
<proteinExistence type="predicted"/>
<dbReference type="RefSeq" id="WP_066034111.1">
    <property type="nucleotide sequence ID" value="NZ_CP016907.1"/>
</dbReference>
<protein>
    <submittedName>
        <fullName evidence="2">Uncharacterized protein</fullName>
    </submittedName>
</protein>
<dbReference type="GeneID" id="32308932"/>